<dbReference type="AlphaFoldDB" id="A0A0P9CU57"/>
<dbReference type="PROSITE" id="PS50995">
    <property type="entry name" value="HTH_MARR_2"/>
    <property type="match status" value="1"/>
</dbReference>
<evidence type="ECO:0000259" key="2">
    <source>
        <dbReference type="PROSITE" id="PS50995"/>
    </source>
</evidence>
<dbReference type="InterPro" id="IPR036390">
    <property type="entry name" value="WH_DNA-bd_sf"/>
</dbReference>
<name>A0A0P9CU57_9BACL</name>
<keyword evidence="4" id="KW-1185">Reference proteome</keyword>
<dbReference type="InterPro" id="IPR036388">
    <property type="entry name" value="WH-like_DNA-bd_sf"/>
</dbReference>
<dbReference type="InterPro" id="IPR000835">
    <property type="entry name" value="HTH_MarR-typ"/>
</dbReference>
<gene>
    <name evidence="3" type="ORF">AN477_13165</name>
</gene>
<dbReference type="EMBL" id="LJCO01000054">
    <property type="protein sequence ID" value="KPV43206.1"/>
    <property type="molecule type" value="Genomic_DNA"/>
</dbReference>
<dbReference type="Pfam" id="PF01047">
    <property type="entry name" value="MarR"/>
    <property type="match status" value="1"/>
</dbReference>
<evidence type="ECO:0000313" key="4">
    <source>
        <dbReference type="Proteomes" id="UP000050482"/>
    </source>
</evidence>
<dbReference type="Gene3D" id="1.10.10.10">
    <property type="entry name" value="Winged helix-like DNA-binding domain superfamily/Winged helix DNA-binding domain"/>
    <property type="match status" value="1"/>
</dbReference>
<sequence length="149" mass="16904">MVVEASLPVHVVEIEQELRQIAGVVRRRGRSLLEQFGITPPQFDALVILDRAGDLTIGELSNRLYLAYSTTTDLVDRLERAGFVVRSRDTADRRVVLVKLQEKGKQVIERVLDARRAYLGVVLESLDESERLQILKVLNVLHDRMLGTE</sequence>
<proteinExistence type="predicted"/>
<evidence type="ECO:0000313" key="3">
    <source>
        <dbReference type="EMBL" id="KPV43206.1"/>
    </source>
</evidence>
<dbReference type="SMART" id="SM00347">
    <property type="entry name" value="HTH_MARR"/>
    <property type="match status" value="1"/>
</dbReference>
<reference evidence="3 4" key="1">
    <citation type="submission" date="2015-09" db="EMBL/GenBank/DDBJ databases">
        <title>Draft genome sequence of Alicyclobacillus ferrooxydans DSM 22381.</title>
        <authorList>
            <person name="Hemp J."/>
        </authorList>
    </citation>
    <scope>NUCLEOTIDE SEQUENCE [LARGE SCALE GENOMIC DNA]</scope>
    <source>
        <strain evidence="3 4">TC-34</strain>
    </source>
</reference>
<dbReference type="Proteomes" id="UP000050482">
    <property type="component" value="Unassembled WGS sequence"/>
</dbReference>
<keyword evidence="1" id="KW-0238">DNA-binding</keyword>
<comment type="caution">
    <text evidence="3">The sequence shown here is derived from an EMBL/GenBank/DDBJ whole genome shotgun (WGS) entry which is preliminary data.</text>
</comment>
<feature type="domain" description="HTH marR-type" evidence="2">
    <location>
        <begin position="11"/>
        <end position="143"/>
    </location>
</feature>
<dbReference type="STRING" id="471514.AN477_13165"/>
<protein>
    <submittedName>
        <fullName evidence="3">MarR family transcriptional regulator</fullName>
    </submittedName>
</protein>
<dbReference type="PRINTS" id="PR00598">
    <property type="entry name" value="HTHMARR"/>
</dbReference>
<dbReference type="GO" id="GO:0003700">
    <property type="term" value="F:DNA-binding transcription factor activity"/>
    <property type="evidence" value="ECO:0007669"/>
    <property type="project" value="InterPro"/>
</dbReference>
<evidence type="ECO:0000256" key="1">
    <source>
        <dbReference type="ARBA" id="ARBA00023125"/>
    </source>
</evidence>
<dbReference type="GO" id="GO:0006950">
    <property type="term" value="P:response to stress"/>
    <property type="evidence" value="ECO:0007669"/>
    <property type="project" value="TreeGrafter"/>
</dbReference>
<dbReference type="GO" id="GO:0003677">
    <property type="term" value="F:DNA binding"/>
    <property type="evidence" value="ECO:0007669"/>
    <property type="project" value="UniProtKB-KW"/>
</dbReference>
<dbReference type="PANTHER" id="PTHR33164">
    <property type="entry name" value="TRANSCRIPTIONAL REGULATOR, MARR FAMILY"/>
    <property type="match status" value="1"/>
</dbReference>
<organism evidence="3 4">
    <name type="scientific">Alicyclobacillus ferrooxydans</name>
    <dbReference type="NCBI Taxonomy" id="471514"/>
    <lineage>
        <taxon>Bacteria</taxon>
        <taxon>Bacillati</taxon>
        <taxon>Bacillota</taxon>
        <taxon>Bacilli</taxon>
        <taxon>Bacillales</taxon>
        <taxon>Alicyclobacillaceae</taxon>
        <taxon>Alicyclobacillus</taxon>
    </lineage>
</organism>
<dbReference type="SUPFAM" id="SSF46785">
    <property type="entry name" value="Winged helix' DNA-binding domain"/>
    <property type="match status" value="1"/>
</dbReference>
<dbReference type="PANTHER" id="PTHR33164:SF43">
    <property type="entry name" value="HTH-TYPE TRANSCRIPTIONAL REPRESSOR YETL"/>
    <property type="match status" value="1"/>
</dbReference>
<accession>A0A0P9CU57</accession>
<dbReference type="PATRIC" id="fig|471514.4.peg.1334"/>
<dbReference type="InterPro" id="IPR039422">
    <property type="entry name" value="MarR/SlyA-like"/>
</dbReference>